<proteinExistence type="predicted"/>
<organism evidence="2">
    <name type="scientific">Tanacetum cinerariifolium</name>
    <name type="common">Dalmatian daisy</name>
    <name type="synonym">Chrysanthemum cinerariifolium</name>
    <dbReference type="NCBI Taxonomy" id="118510"/>
    <lineage>
        <taxon>Eukaryota</taxon>
        <taxon>Viridiplantae</taxon>
        <taxon>Streptophyta</taxon>
        <taxon>Embryophyta</taxon>
        <taxon>Tracheophyta</taxon>
        <taxon>Spermatophyta</taxon>
        <taxon>Magnoliopsida</taxon>
        <taxon>eudicotyledons</taxon>
        <taxon>Gunneridae</taxon>
        <taxon>Pentapetalae</taxon>
        <taxon>asterids</taxon>
        <taxon>campanulids</taxon>
        <taxon>Asterales</taxon>
        <taxon>Asteraceae</taxon>
        <taxon>Asteroideae</taxon>
        <taxon>Anthemideae</taxon>
        <taxon>Anthemidinae</taxon>
        <taxon>Tanacetum</taxon>
    </lineage>
</organism>
<evidence type="ECO:0000313" key="2">
    <source>
        <dbReference type="EMBL" id="GFA54105.1"/>
    </source>
</evidence>
<accession>A0A699JUD8</accession>
<dbReference type="AlphaFoldDB" id="A0A699JUD8"/>
<sequence>NVNTQSDSEKGSDSEQETDENESGFESDQDEIEEELGDDEEEKEEEFVKTPSNDTDNEDETKIQDNVVCDEDEEMDYTTSQLYDDVDIRPNEPVDTDKGFLQKKGTDAKKINVQQGNENLKISQAIKDAHVTLSIVAKKTKVPVTSSSHSSYLAAKFLNS</sequence>
<feature type="compositionally biased region" description="Acidic residues" evidence="1">
    <location>
        <begin position="14"/>
        <end position="45"/>
    </location>
</feature>
<protein>
    <submittedName>
        <fullName evidence="2">Uncharacterized protein</fullName>
    </submittedName>
</protein>
<gene>
    <name evidence="2" type="ORF">Tci_626077</name>
</gene>
<feature type="non-terminal residue" evidence="2">
    <location>
        <position position="1"/>
    </location>
</feature>
<comment type="caution">
    <text evidence="2">The sequence shown here is derived from an EMBL/GenBank/DDBJ whole genome shotgun (WGS) entry which is preliminary data.</text>
</comment>
<evidence type="ECO:0000256" key="1">
    <source>
        <dbReference type="SAM" id="MobiDB-lite"/>
    </source>
</evidence>
<dbReference type="EMBL" id="BKCJ010442171">
    <property type="protein sequence ID" value="GFA54105.1"/>
    <property type="molecule type" value="Genomic_DNA"/>
</dbReference>
<feature type="region of interest" description="Disordered" evidence="1">
    <location>
        <begin position="1"/>
        <end position="73"/>
    </location>
</feature>
<name>A0A699JUD8_TANCI</name>
<reference evidence="2" key="1">
    <citation type="journal article" date="2019" name="Sci. Rep.">
        <title>Draft genome of Tanacetum cinerariifolium, the natural source of mosquito coil.</title>
        <authorList>
            <person name="Yamashiro T."/>
            <person name="Shiraishi A."/>
            <person name="Satake H."/>
            <person name="Nakayama K."/>
        </authorList>
    </citation>
    <scope>NUCLEOTIDE SEQUENCE</scope>
</reference>